<dbReference type="AlphaFoldDB" id="A0A4Y6PV06"/>
<protein>
    <recommendedName>
        <fullName evidence="2">DNA-directed DNA polymerase family A palm domain-containing protein</fullName>
    </recommendedName>
</protein>
<dbReference type="InterPro" id="IPR001098">
    <property type="entry name" value="DNA-dir_DNA_pol_A_palm_dom"/>
</dbReference>
<dbReference type="SUPFAM" id="SSF56672">
    <property type="entry name" value="DNA/RNA polymerases"/>
    <property type="match status" value="1"/>
</dbReference>
<gene>
    <name evidence="3" type="ORF">FIV42_15850</name>
</gene>
<dbReference type="SMART" id="SM00482">
    <property type="entry name" value="POLAc"/>
    <property type="match status" value="1"/>
</dbReference>
<reference evidence="3 4" key="1">
    <citation type="submission" date="2019-06" db="EMBL/GenBank/DDBJ databases">
        <title>Persicimonas caeni gen. nov., sp. nov., a predatory bacterium isolated from solar saltern.</title>
        <authorList>
            <person name="Wang S."/>
        </authorList>
    </citation>
    <scope>NUCLEOTIDE SEQUENCE [LARGE SCALE GENOMIC DNA]</scope>
    <source>
        <strain evidence="3 4">YN101</strain>
    </source>
</reference>
<sequence>MGLDAYLAQLEPRTTGSPAAPPSSLIGLVGRGWRGVLKPCVFSKSIKIGIPGEDLRSLVESWPGQETVGRSHQVHSLDVSAGPFWRSGFSTSMAWANVDFDAPCRDCAAQHTASTCSHKDPLEAAVELAYADAFAFHELLEKSGLQASGFVDGRFVVGDYTLVLSGRRGVGVLFSRLLPPNAYAGLRQRIDELDADFPTLDKGALRTKPGPVRLPLSQHPGEPDGPNAGLRLPLDPALIGPTLTADEARLLQKCSLVWAKAAREGGVERVGHLGDIFAGVMLPRTDRSEPWKALVGRLEGRAPAPSTSSSRSDGVPDGLEQACRDLGLFRGSGSRSVWVWCPLCGERTAWMTPDRVLRCFRQKCPASKTDGGLPFEAWHRQSNLPPERILRVFQQAADHAEGPEHTVVALRGLLGRDLPFRAEHVRPRNRARMAAEEESAPVAFFDPWLAAYYGEHLSETLADLELRADAEGILNTIGSGHVPLDELPKSAHEGDADASVPAFDYWPHTRSSDLAKELADHDTLHLEFDANPEFVWLSFPDGARLVIESTVLGEAPVRKTLGALDTLVVSTTDDLRHLLDRVPYAQLRRLPIRTLELAVRLLNNRRQSLPVPFSRWRLARKLSPEPLTPLGLADLLYEAVDDHDLTETCRLENAIAVDVAAMERAAPCIDQDAVDLRREQLEANCTRVEQALQQFVGPCANLHRAGEIRARFAEEGVLLDNVQDTTLARAADAADCPAARWLTAYRRWRQMVTRANELRLLDVPLTSAESGQAAGQQAGQQAGRPHPTVDQLGTSTARFSWSKPPLGSISKGARKYLHAADGRVLVSVDISQAQLRIAADLSGDPGLLAVFESRRDVHRAIATQLFGEPPDDQQRSQAKAVSFGVLLGMGARKLVDYAAGFGAEVTADEAAALIERFFAQFPKVRRYRHDLFHAMQKRGSVVTPSGRRCQFDPQGDDLHPGTTLAYVLQMTEADIIKSALLQACNTLDLDRARPSIVLHDELIVEADAGYADEAGAVLERALADSLNAHLKRCAPGPLEAEVAKRWGEG</sequence>
<dbReference type="GO" id="GO:0003887">
    <property type="term" value="F:DNA-directed DNA polymerase activity"/>
    <property type="evidence" value="ECO:0007669"/>
    <property type="project" value="InterPro"/>
</dbReference>
<feature type="region of interest" description="Disordered" evidence="1">
    <location>
        <begin position="771"/>
        <end position="790"/>
    </location>
</feature>
<dbReference type="InterPro" id="IPR043502">
    <property type="entry name" value="DNA/RNA_pol_sf"/>
</dbReference>
<dbReference type="OrthoDB" id="5470139at2"/>
<dbReference type="PANTHER" id="PTHR10133">
    <property type="entry name" value="DNA POLYMERASE I"/>
    <property type="match status" value="1"/>
</dbReference>
<proteinExistence type="predicted"/>
<dbReference type="Gene3D" id="3.30.70.370">
    <property type="match status" value="1"/>
</dbReference>
<evidence type="ECO:0000256" key="1">
    <source>
        <dbReference type="SAM" id="MobiDB-lite"/>
    </source>
</evidence>
<dbReference type="GO" id="GO:0003677">
    <property type="term" value="F:DNA binding"/>
    <property type="evidence" value="ECO:0007669"/>
    <property type="project" value="InterPro"/>
</dbReference>
<dbReference type="InterPro" id="IPR002298">
    <property type="entry name" value="DNA_polymerase_A"/>
</dbReference>
<dbReference type="Pfam" id="PF00476">
    <property type="entry name" value="DNA_pol_A"/>
    <property type="match status" value="1"/>
</dbReference>
<feature type="region of interest" description="Disordered" evidence="1">
    <location>
        <begin position="208"/>
        <end position="228"/>
    </location>
</feature>
<dbReference type="Proteomes" id="UP000315995">
    <property type="component" value="Chromosome"/>
</dbReference>
<evidence type="ECO:0000259" key="2">
    <source>
        <dbReference type="SMART" id="SM00482"/>
    </source>
</evidence>
<dbReference type="Gene3D" id="1.10.150.20">
    <property type="entry name" value="5' to 3' exonuclease, C-terminal subdomain"/>
    <property type="match status" value="1"/>
</dbReference>
<dbReference type="GO" id="GO:0006302">
    <property type="term" value="P:double-strand break repair"/>
    <property type="evidence" value="ECO:0007669"/>
    <property type="project" value="TreeGrafter"/>
</dbReference>
<feature type="domain" description="DNA-directed DNA polymerase family A palm" evidence="2">
    <location>
        <begin position="810"/>
        <end position="1010"/>
    </location>
</feature>
<evidence type="ECO:0000313" key="3">
    <source>
        <dbReference type="EMBL" id="QDG52162.1"/>
    </source>
</evidence>
<accession>A0A4Y6PV06</accession>
<organism evidence="3 4">
    <name type="scientific">Persicimonas caeni</name>
    <dbReference type="NCBI Taxonomy" id="2292766"/>
    <lineage>
        <taxon>Bacteria</taxon>
        <taxon>Deltaproteobacteria</taxon>
        <taxon>Bradymonadales</taxon>
        <taxon>Bradymonadaceae</taxon>
        <taxon>Persicimonas</taxon>
    </lineage>
</organism>
<dbReference type="PRINTS" id="PR00868">
    <property type="entry name" value="DNAPOLI"/>
</dbReference>
<keyword evidence="4" id="KW-1185">Reference proteome</keyword>
<accession>A0A5B8Y6Q0</accession>
<feature type="compositionally biased region" description="Low complexity" evidence="1">
    <location>
        <begin position="771"/>
        <end position="783"/>
    </location>
</feature>
<dbReference type="EMBL" id="CP041186">
    <property type="protein sequence ID" value="QDG52162.1"/>
    <property type="molecule type" value="Genomic_DNA"/>
</dbReference>
<evidence type="ECO:0000313" key="4">
    <source>
        <dbReference type="Proteomes" id="UP000315995"/>
    </source>
</evidence>
<dbReference type="GO" id="GO:0006261">
    <property type="term" value="P:DNA-templated DNA replication"/>
    <property type="evidence" value="ECO:0007669"/>
    <property type="project" value="InterPro"/>
</dbReference>
<dbReference type="PANTHER" id="PTHR10133:SF62">
    <property type="entry name" value="DNA POLYMERASE THETA"/>
    <property type="match status" value="1"/>
</dbReference>
<name>A0A4Y6PV06_PERCE</name>